<name>U1WNP3_ANEAE</name>
<dbReference type="HOGENOM" id="CLU_2393445_0_0_9"/>
<dbReference type="Proteomes" id="UP000016511">
    <property type="component" value="Unassembled WGS sequence"/>
</dbReference>
<dbReference type="STRING" id="649747.HMPREF0083_06257"/>
<comment type="caution">
    <text evidence="1">The sequence shown here is derived from an EMBL/GenBank/DDBJ whole genome shotgun (WGS) entry which is preliminary data.</text>
</comment>
<reference evidence="1 2" key="1">
    <citation type="submission" date="2013-08" db="EMBL/GenBank/DDBJ databases">
        <authorList>
            <person name="Weinstock G."/>
            <person name="Sodergren E."/>
            <person name="Wylie T."/>
            <person name="Fulton L."/>
            <person name="Fulton R."/>
            <person name="Fronick C."/>
            <person name="O'Laughlin M."/>
            <person name="Godfrey J."/>
            <person name="Miner T."/>
            <person name="Herter B."/>
            <person name="Appelbaum E."/>
            <person name="Cordes M."/>
            <person name="Lek S."/>
            <person name="Wollam A."/>
            <person name="Pepin K.H."/>
            <person name="Palsikar V.B."/>
            <person name="Mitreva M."/>
            <person name="Wilson R.K."/>
        </authorList>
    </citation>
    <scope>NUCLEOTIDE SEQUENCE [LARGE SCALE GENOMIC DNA]</scope>
    <source>
        <strain evidence="1 2">ATCC 12856</strain>
    </source>
</reference>
<sequence>MNPRNYSAQKEVGLMTNLTKILQKQKTLEMEIKKYRRLLEQRFELLQLREELQIKPDAEDIKFLKSLNESIANIEQRITATKRTLSIRRTSKR</sequence>
<evidence type="ECO:0000313" key="1">
    <source>
        <dbReference type="EMBL" id="ERI03913.1"/>
    </source>
</evidence>
<proteinExistence type="predicted"/>
<protein>
    <submittedName>
        <fullName evidence="1">Uncharacterized protein</fullName>
    </submittedName>
</protein>
<keyword evidence="2" id="KW-1185">Reference proteome</keyword>
<evidence type="ECO:0000313" key="2">
    <source>
        <dbReference type="Proteomes" id="UP000016511"/>
    </source>
</evidence>
<dbReference type="EMBL" id="AWSJ01000395">
    <property type="protein sequence ID" value="ERI03913.1"/>
    <property type="molecule type" value="Genomic_DNA"/>
</dbReference>
<gene>
    <name evidence="1" type="ORF">HMPREF0083_06257</name>
</gene>
<dbReference type="PATRIC" id="fig|649747.3.peg.5589"/>
<dbReference type="AlphaFoldDB" id="U1WNP3"/>
<organism evidence="1 2">
    <name type="scientific">Aneurinibacillus aneurinilyticus ATCC 12856</name>
    <dbReference type="NCBI Taxonomy" id="649747"/>
    <lineage>
        <taxon>Bacteria</taxon>
        <taxon>Bacillati</taxon>
        <taxon>Bacillota</taxon>
        <taxon>Bacilli</taxon>
        <taxon>Bacillales</taxon>
        <taxon>Paenibacillaceae</taxon>
        <taxon>Aneurinibacillus group</taxon>
        <taxon>Aneurinibacillus</taxon>
    </lineage>
</organism>
<accession>U1WNP3</accession>